<evidence type="ECO:0000256" key="2">
    <source>
        <dbReference type="ARBA" id="ARBA00022730"/>
    </source>
</evidence>
<gene>
    <name evidence="5" type="primary">rqcP</name>
    <name evidence="7" type="ORF">GCM10008906_31310</name>
</gene>
<dbReference type="PROSITE" id="PS50889">
    <property type="entry name" value="S4"/>
    <property type="match status" value="1"/>
</dbReference>
<evidence type="ECO:0000313" key="7">
    <source>
        <dbReference type="EMBL" id="GAA0745263.1"/>
    </source>
</evidence>
<evidence type="ECO:0000256" key="1">
    <source>
        <dbReference type="ARBA" id="ARBA00022555"/>
    </source>
</evidence>
<dbReference type="InterPro" id="IPR002942">
    <property type="entry name" value="S4_RNA-bd"/>
</dbReference>
<feature type="domain" description="RNA-binding S4" evidence="6">
    <location>
        <begin position="1"/>
        <end position="66"/>
    </location>
</feature>
<dbReference type="Proteomes" id="UP001501510">
    <property type="component" value="Unassembled WGS sequence"/>
</dbReference>
<accession>A0ABP3V0E5</accession>
<dbReference type="Gene3D" id="3.10.290.10">
    <property type="entry name" value="RNA-binding S4 domain"/>
    <property type="match status" value="1"/>
</dbReference>
<comment type="function">
    <text evidence="5">Key component of the ribosome quality control system (RQC), a ribosome-associated complex that mediates the extraction of incompletely synthesized nascent chains from stalled ribosomes and their subsequent degradation. RqcH recruits Ala-charged tRNA, and with RqcP directs the elongation of stalled nascent chains on 50S ribosomal subunits, leading to non-templated C-terminal alanine extensions (Ala tail). The Ala tail promotes nascent chain degradation. RqcP is associated with the translocation-like movement of the peptidyl-tRNA from the A-site into the P-site.</text>
</comment>
<dbReference type="RefSeq" id="WP_343763067.1">
    <property type="nucleotide sequence ID" value="NZ_BAAACG010000016.1"/>
</dbReference>
<evidence type="ECO:0000259" key="6">
    <source>
        <dbReference type="SMART" id="SM00363"/>
    </source>
</evidence>
<protein>
    <recommendedName>
        <fullName evidence="5">RQC P-site tRNA stabilizing factor</fullName>
        <shortName evidence="5">RqcP</shortName>
    </recommendedName>
    <alternativeName>
        <fullName evidence="5">Ribosome-associated protein quality control protein P</fullName>
    </alternativeName>
</protein>
<keyword evidence="8" id="KW-1185">Reference proteome</keyword>
<name>A0ABP3V0E5_9CLOT</name>
<proteinExistence type="inferred from homology"/>
<dbReference type="EMBL" id="BAAACG010000016">
    <property type="protein sequence ID" value="GAA0745263.1"/>
    <property type="molecule type" value="Genomic_DNA"/>
</dbReference>
<evidence type="ECO:0000256" key="3">
    <source>
        <dbReference type="ARBA" id="ARBA00022884"/>
    </source>
</evidence>
<keyword evidence="2 5" id="KW-0699">rRNA-binding</keyword>
<keyword evidence="1 5" id="KW-0820">tRNA-binding</keyword>
<dbReference type="PIRSF" id="PIRSF038881">
    <property type="entry name" value="RNAbp_HP1423"/>
    <property type="match status" value="1"/>
</dbReference>
<dbReference type="SMART" id="SM00363">
    <property type="entry name" value="S4"/>
    <property type="match status" value="1"/>
</dbReference>
<dbReference type="Pfam" id="PF01479">
    <property type="entry name" value="S4"/>
    <property type="match status" value="1"/>
</dbReference>
<dbReference type="SUPFAM" id="SSF55174">
    <property type="entry name" value="Alpha-L RNA-binding motif"/>
    <property type="match status" value="1"/>
</dbReference>
<comment type="caution">
    <text evidence="7">The sequence shown here is derived from an EMBL/GenBank/DDBJ whole genome shotgun (WGS) entry which is preliminary data.</text>
</comment>
<organism evidence="7 8">
    <name type="scientific">Clostridium oceanicum</name>
    <dbReference type="NCBI Taxonomy" id="1543"/>
    <lineage>
        <taxon>Bacteria</taxon>
        <taxon>Bacillati</taxon>
        <taxon>Bacillota</taxon>
        <taxon>Clostridia</taxon>
        <taxon>Eubacteriales</taxon>
        <taxon>Clostridiaceae</taxon>
        <taxon>Clostridium</taxon>
    </lineage>
</organism>
<evidence type="ECO:0000313" key="8">
    <source>
        <dbReference type="Proteomes" id="UP001501510"/>
    </source>
</evidence>
<comment type="similarity">
    <text evidence="5">Belongs to the RqcP family.</text>
</comment>
<dbReference type="CDD" id="cd00165">
    <property type="entry name" value="S4"/>
    <property type="match status" value="1"/>
</dbReference>
<keyword evidence="4 5" id="KW-0648">Protein biosynthesis</keyword>
<dbReference type="InterPro" id="IPR025490">
    <property type="entry name" value="RqcP"/>
</dbReference>
<dbReference type="InterPro" id="IPR036986">
    <property type="entry name" value="S4_RNA-bd_sf"/>
</dbReference>
<reference evidence="8" key="1">
    <citation type="journal article" date="2019" name="Int. J. Syst. Evol. Microbiol.">
        <title>The Global Catalogue of Microorganisms (GCM) 10K type strain sequencing project: providing services to taxonomists for standard genome sequencing and annotation.</title>
        <authorList>
            <consortium name="The Broad Institute Genomics Platform"/>
            <consortium name="The Broad Institute Genome Sequencing Center for Infectious Disease"/>
            <person name="Wu L."/>
            <person name="Ma J."/>
        </authorList>
    </citation>
    <scope>NUCLEOTIDE SEQUENCE [LARGE SCALE GENOMIC DNA]</scope>
    <source>
        <strain evidence="8">JCM 1407</strain>
    </source>
</reference>
<dbReference type="HAMAP" id="MF_00871">
    <property type="entry name" value="RqcP"/>
    <property type="match status" value="1"/>
</dbReference>
<evidence type="ECO:0000256" key="5">
    <source>
        <dbReference type="HAMAP-Rule" id="MF_00871"/>
    </source>
</evidence>
<sequence length="80" mass="9008">MRLDKYLKVSRIIKRRTVAKDACDGGRVLVNGKAAKAGIDIKEDDIIEIQYANKSLKYKVLAVAEHVRKEDASKMYEIVG</sequence>
<keyword evidence="3 5" id="KW-0694">RNA-binding</keyword>
<comment type="subunit">
    <text evidence="5">Associates with stalled 50S ribosomal subunits. Binds to RqcH, 23S rRNA and the P-site tRNA. Does not require RqcH for association with 50S subunits.</text>
</comment>
<evidence type="ECO:0000256" key="4">
    <source>
        <dbReference type="ARBA" id="ARBA00022917"/>
    </source>
</evidence>